<dbReference type="InterPro" id="IPR038914">
    <property type="entry name" value="DCAF15"/>
</dbReference>
<dbReference type="PANTHER" id="PTHR28541">
    <property type="entry name" value="DDB1- AND CUL4-ASSOCIATED FACTOR 15"/>
    <property type="match status" value="1"/>
</dbReference>
<dbReference type="PANTHER" id="PTHR28541:SF1">
    <property type="entry name" value="DDB1- AND CUL4-ASSOCIATED FACTOR 15"/>
    <property type="match status" value="1"/>
</dbReference>
<protein>
    <submittedName>
        <fullName evidence="1">Uncharacterized protein</fullName>
    </submittedName>
</protein>
<dbReference type="GO" id="GO:0080008">
    <property type="term" value="C:Cul4-RING E3 ubiquitin ligase complex"/>
    <property type="evidence" value="ECO:0007669"/>
    <property type="project" value="TreeGrafter"/>
</dbReference>
<dbReference type="AlphaFoldDB" id="A0AAV8W0F3"/>
<name>A0AAV8W0F3_9CUCU</name>
<keyword evidence="2" id="KW-1185">Reference proteome</keyword>
<proteinExistence type="predicted"/>
<organism evidence="1 2">
    <name type="scientific">Exocentrus adspersus</name>
    <dbReference type="NCBI Taxonomy" id="1586481"/>
    <lineage>
        <taxon>Eukaryota</taxon>
        <taxon>Metazoa</taxon>
        <taxon>Ecdysozoa</taxon>
        <taxon>Arthropoda</taxon>
        <taxon>Hexapoda</taxon>
        <taxon>Insecta</taxon>
        <taxon>Pterygota</taxon>
        <taxon>Neoptera</taxon>
        <taxon>Endopterygota</taxon>
        <taxon>Coleoptera</taxon>
        <taxon>Polyphaga</taxon>
        <taxon>Cucujiformia</taxon>
        <taxon>Chrysomeloidea</taxon>
        <taxon>Cerambycidae</taxon>
        <taxon>Lamiinae</taxon>
        <taxon>Acanthocinini</taxon>
        <taxon>Exocentrus</taxon>
    </lineage>
</organism>
<gene>
    <name evidence="1" type="ORF">NQ315_011701</name>
</gene>
<dbReference type="EMBL" id="JANEYG010000015">
    <property type="protein sequence ID" value="KAJ8920048.1"/>
    <property type="molecule type" value="Genomic_DNA"/>
</dbReference>
<dbReference type="Proteomes" id="UP001159042">
    <property type="component" value="Unassembled WGS sequence"/>
</dbReference>
<dbReference type="GO" id="GO:0016567">
    <property type="term" value="P:protein ubiquitination"/>
    <property type="evidence" value="ECO:0007669"/>
    <property type="project" value="InterPro"/>
</dbReference>
<evidence type="ECO:0000313" key="1">
    <source>
        <dbReference type="EMBL" id="KAJ8920048.1"/>
    </source>
</evidence>
<comment type="caution">
    <text evidence="1">The sequence shown here is derived from an EMBL/GenBank/DDBJ whole genome shotgun (WGS) entry which is preliminary data.</text>
</comment>
<dbReference type="CDD" id="cd20913">
    <property type="entry name" value="DCAF15-CTD"/>
    <property type="match status" value="1"/>
</dbReference>
<dbReference type="InterPro" id="IPR047319">
    <property type="entry name" value="DCAF15_C"/>
</dbReference>
<evidence type="ECO:0000313" key="2">
    <source>
        <dbReference type="Proteomes" id="UP001159042"/>
    </source>
</evidence>
<accession>A0AAV8W0F3</accession>
<reference evidence="1 2" key="1">
    <citation type="journal article" date="2023" name="Insect Mol. Biol.">
        <title>Genome sequencing provides insights into the evolution of gene families encoding plant cell wall-degrading enzymes in longhorned beetles.</title>
        <authorList>
            <person name="Shin N.R."/>
            <person name="Okamura Y."/>
            <person name="Kirsch R."/>
            <person name="Pauchet Y."/>
        </authorList>
    </citation>
    <scope>NUCLEOTIDE SEQUENCE [LARGE SCALE GENOMIC DNA]</scope>
    <source>
        <strain evidence="1">EAD_L_NR</strain>
    </source>
</reference>
<sequence>MQSPNSRNGQFSPSGARNLYCPIRNSPHYSKSPISPKEAARKFYVYSPSLDGDCSDSDSRLILRTSNTSTSLSSSGLLIVDSKLDTPKWIKKVVRRYSNGDFENSSLVSGQSRDDYNIPIEIPLLVQNLTEQHLDVVPESKADQVTEMQLIVTQRSFDCEQFVQRRAQKLCSEAHLEFLHCEDYDIKIIHVCPVRGHIICQVEIKIGALKKMDPYGKPENFAANFLFTWSIETDAFDVIELKEPTKLLPAGEPLEALSYQVPKNNFTKVLVMDYYSTASKTSLRDFSNYFEICLGAANVPVRSHAAVVYSSDSD</sequence>